<dbReference type="Proteomes" id="UP000515908">
    <property type="component" value="Chromosome 28"/>
</dbReference>
<accession>A0A7G2CSR5</accession>
<evidence type="ECO:0000259" key="3">
    <source>
        <dbReference type="Pfam" id="PF10585"/>
    </source>
</evidence>
<dbReference type="UniPathway" id="UPA00143"/>
<evidence type="ECO:0000313" key="5">
    <source>
        <dbReference type="Proteomes" id="UP000515908"/>
    </source>
</evidence>
<keyword evidence="5" id="KW-1185">Reference proteome</keyword>
<evidence type="ECO:0000256" key="1">
    <source>
        <dbReference type="ARBA" id="ARBA00004906"/>
    </source>
</evidence>
<comment type="similarity">
    <text evidence="2">Belongs to the ubiquitin-activating E1 family.</text>
</comment>
<feature type="domain" description="Ubiquitin-activating enzyme SCCH" evidence="3">
    <location>
        <begin position="24"/>
        <end position="132"/>
    </location>
</feature>
<name>A0A7G2CSR5_9TRYP</name>
<organism evidence="4 5">
    <name type="scientific">Angomonas deanei</name>
    <dbReference type="NCBI Taxonomy" id="59799"/>
    <lineage>
        <taxon>Eukaryota</taxon>
        <taxon>Discoba</taxon>
        <taxon>Euglenozoa</taxon>
        <taxon>Kinetoplastea</taxon>
        <taxon>Metakinetoplastina</taxon>
        <taxon>Trypanosomatida</taxon>
        <taxon>Trypanosomatidae</taxon>
        <taxon>Strigomonadinae</taxon>
        <taxon>Angomonas</taxon>
    </lineage>
</organism>
<dbReference type="SUPFAM" id="SSF69572">
    <property type="entry name" value="Activating enzymes of the ubiquitin-like proteins"/>
    <property type="match status" value="1"/>
</dbReference>
<dbReference type="InterPro" id="IPR042063">
    <property type="entry name" value="Ubi_acti_E1_SCCH"/>
</dbReference>
<dbReference type="AlphaFoldDB" id="A0A7G2CSR5"/>
<dbReference type="InterPro" id="IPR019572">
    <property type="entry name" value="UBA_E1_SCCH"/>
</dbReference>
<dbReference type="Pfam" id="PF10585">
    <property type="entry name" value="UBA_E1_SCCH"/>
    <property type="match status" value="1"/>
</dbReference>
<dbReference type="GO" id="GO:0016567">
    <property type="term" value="P:protein ubiquitination"/>
    <property type="evidence" value="ECO:0007669"/>
    <property type="project" value="UniProtKB-UniPathway"/>
</dbReference>
<proteinExistence type="inferred from homology"/>
<dbReference type="Gene3D" id="1.10.10.2660">
    <property type="entry name" value="Ubiquitin-activating enzyme E1, SCCH domain"/>
    <property type="match status" value="1"/>
</dbReference>
<gene>
    <name evidence="4" type="ORF">ADEAN_001036900</name>
</gene>
<sequence>MLGIHPPKPEARFNDENNRWMKEYRSVDWLKSALKARPPPKYVQGDIEGLDDDLAADKKEEPKVSNEELEKEFKSLLDEATTLSSNCKNTKAGMLEFEKDDDDNFQIDFIAACSNLRASNYEITTADRMKVKLVAGKIIPAIATTTSVVTGLVLLELFKVLQNKDVSALRNGMIDVGTNNYVLFERDEPNKFRTKIEKTYMPEQDYTYKKKIIRVPEGFTKYDSIDIPVTPSTSVEEFGEALVKKLNSFLPPDAEAKYEVDGIGVGTGVIWNGSKKHANTTKSLMHVIEQQKIAETGGKGLPRPFWEGRIQFCDLSVIVSIEDDDDVDEVDVETAMIRLVIGKD</sequence>
<protein>
    <submittedName>
        <fullName evidence="4">Ubiquitin-activating enzyme active site, putative</fullName>
    </submittedName>
</protein>
<reference evidence="4 5" key="1">
    <citation type="submission" date="2020-08" db="EMBL/GenBank/DDBJ databases">
        <authorList>
            <person name="Newling K."/>
            <person name="Davey J."/>
            <person name="Forrester S."/>
        </authorList>
    </citation>
    <scope>NUCLEOTIDE SEQUENCE [LARGE SCALE GENOMIC DNA]</scope>
    <source>
        <strain evidence="5">Crithidia deanei Carvalho (ATCC PRA-265)</strain>
    </source>
</reference>
<dbReference type="EMBL" id="LR877172">
    <property type="protein sequence ID" value="CAD2222818.1"/>
    <property type="molecule type" value="Genomic_DNA"/>
</dbReference>
<evidence type="ECO:0000256" key="2">
    <source>
        <dbReference type="ARBA" id="ARBA00005673"/>
    </source>
</evidence>
<dbReference type="InterPro" id="IPR035985">
    <property type="entry name" value="Ubiquitin-activating_enz"/>
</dbReference>
<comment type="pathway">
    <text evidence="1">Protein modification; protein ubiquitination.</text>
</comment>
<dbReference type="GO" id="GO:0008641">
    <property type="term" value="F:ubiquitin-like modifier activating enzyme activity"/>
    <property type="evidence" value="ECO:0007669"/>
    <property type="project" value="InterPro"/>
</dbReference>
<dbReference type="VEuPathDB" id="TriTrypDB:ADEAN_001036900"/>
<evidence type="ECO:0000313" key="4">
    <source>
        <dbReference type="EMBL" id="CAD2222818.1"/>
    </source>
</evidence>